<dbReference type="Gene3D" id="1.10.10.10">
    <property type="entry name" value="Winged helix-like DNA-binding domain superfamily/Winged helix DNA-binding domain"/>
    <property type="match status" value="1"/>
</dbReference>
<gene>
    <name evidence="4" type="ORF">HW555_005676</name>
</gene>
<evidence type="ECO:0000313" key="5">
    <source>
        <dbReference type="Proteomes" id="UP000648187"/>
    </source>
</evidence>
<dbReference type="InterPro" id="IPR029526">
    <property type="entry name" value="PGBD"/>
</dbReference>
<organism evidence="4 5">
    <name type="scientific">Spodoptera exigua</name>
    <name type="common">Beet armyworm</name>
    <name type="synonym">Noctua fulgens</name>
    <dbReference type="NCBI Taxonomy" id="7107"/>
    <lineage>
        <taxon>Eukaryota</taxon>
        <taxon>Metazoa</taxon>
        <taxon>Ecdysozoa</taxon>
        <taxon>Arthropoda</taxon>
        <taxon>Hexapoda</taxon>
        <taxon>Insecta</taxon>
        <taxon>Pterygota</taxon>
        <taxon>Neoptera</taxon>
        <taxon>Endopterygota</taxon>
        <taxon>Lepidoptera</taxon>
        <taxon>Glossata</taxon>
        <taxon>Ditrysia</taxon>
        <taxon>Noctuoidea</taxon>
        <taxon>Noctuidae</taxon>
        <taxon>Amphipyrinae</taxon>
        <taxon>Spodoptera</taxon>
    </lineage>
</organism>
<dbReference type="SUPFAM" id="SSF140996">
    <property type="entry name" value="Hermes dimerisation domain"/>
    <property type="match status" value="1"/>
</dbReference>
<sequence>MRSSKYPDGKTKKNLDNKYVRMIAVDMEPLRKGEHEGFRDFVNALDTGAARAVALADAGFSQRRIGRMLGYPRTTIQDAIRRYRETGSYTRRPGQGREAEVAGRGCGALIGFPVEKYFPNQYHVSCAPGVQSKTMDPQPSTSQSAAIRDEIHDTLATWESAYFANEEVVHINQGLLYDDDELYGILADNVEDTLENCSQGIETQEAHDLSFCEDFSSDNETEDVTTTREWHYGNAPNTNNLDFTATAGLKAIDMGTLKTFIGLVIHMGTIQYSRMSDYWKTHYLFKNDIFRKYMPRNNIPLTRELLNSRTFCTGTLKMNRKGNPKELLKTKIKKGECIILHDKNNITLAKWMDKREVLFLSSEHNKRLLPPIHPREEIPLAICPMHFPKQITKEPNSRRAKRKQCRQCAKQKKRVDTIFYCPNCPDQPGLCLNCFKPYHRYPK</sequence>
<dbReference type="InterPro" id="IPR036388">
    <property type="entry name" value="WH-like_DNA-bd_sf"/>
</dbReference>
<evidence type="ECO:0000259" key="3">
    <source>
        <dbReference type="Pfam" id="PF13843"/>
    </source>
</evidence>
<dbReference type="InterPro" id="IPR032718">
    <property type="entry name" value="PGBD4_Znf_C"/>
</dbReference>
<feature type="domain" description="PiggyBac transposable element-derived protein" evidence="3">
    <location>
        <begin position="252"/>
        <end position="297"/>
    </location>
</feature>
<dbReference type="Pfam" id="PF13384">
    <property type="entry name" value="HTH_23"/>
    <property type="match status" value="1"/>
</dbReference>
<dbReference type="InterPro" id="IPR009057">
    <property type="entry name" value="Homeodomain-like_sf"/>
</dbReference>
<evidence type="ECO:0000259" key="2">
    <source>
        <dbReference type="Pfam" id="PF13842"/>
    </source>
</evidence>
<dbReference type="PANTHER" id="PTHR46599:SF3">
    <property type="entry name" value="PIGGYBAC TRANSPOSABLE ELEMENT-DERIVED PROTEIN 4"/>
    <property type="match status" value="1"/>
</dbReference>
<dbReference type="Proteomes" id="UP000648187">
    <property type="component" value="Unassembled WGS sequence"/>
</dbReference>
<dbReference type="Pfam" id="PF13842">
    <property type="entry name" value="zf-Tnp_2"/>
    <property type="match status" value="1"/>
</dbReference>
<feature type="domain" description="PiggyBac transposable element-derived protein" evidence="3">
    <location>
        <begin position="298"/>
        <end position="368"/>
    </location>
</feature>
<feature type="domain" description="PiggyBac transposable element-derived protein 4 C-terminal zinc-finger" evidence="2">
    <location>
        <begin position="397"/>
        <end position="439"/>
    </location>
</feature>
<dbReference type="GO" id="GO:0005634">
    <property type="term" value="C:nucleus"/>
    <property type="evidence" value="ECO:0007669"/>
    <property type="project" value="UniProtKB-SubCell"/>
</dbReference>
<name>A0A835LAV8_SPOEX</name>
<evidence type="ECO:0000313" key="4">
    <source>
        <dbReference type="EMBL" id="KAF9417165.1"/>
    </source>
</evidence>
<comment type="caution">
    <text evidence="4">The sequence shown here is derived from an EMBL/GenBank/DDBJ whole genome shotgun (WGS) entry which is preliminary data.</text>
</comment>
<evidence type="ECO:0008006" key="6">
    <source>
        <dbReference type="Google" id="ProtNLM"/>
    </source>
</evidence>
<accession>A0A835LAV8</accession>
<keyword evidence="5" id="KW-1185">Reference proteome</keyword>
<protein>
    <recommendedName>
        <fullName evidence="6">Transposase</fullName>
    </recommendedName>
</protein>
<dbReference type="PANTHER" id="PTHR46599">
    <property type="entry name" value="PIGGYBAC TRANSPOSABLE ELEMENT-DERIVED PROTEIN 4"/>
    <property type="match status" value="1"/>
</dbReference>
<dbReference type="Pfam" id="PF13843">
    <property type="entry name" value="DDE_Tnp_1_7"/>
    <property type="match status" value="2"/>
</dbReference>
<comment type="subcellular location">
    <subcellularLocation>
        <location evidence="1">Nucleus</location>
    </subcellularLocation>
</comment>
<evidence type="ECO:0000256" key="1">
    <source>
        <dbReference type="ARBA" id="ARBA00004123"/>
    </source>
</evidence>
<dbReference type="EMBL" id="JACKWZ010000076">
    <property type="protein sequence ID" value="KAF9417165.1"/>
    <property type="molecule type" value="Genomic_DNA"/>
</dbReference>
<dbReference type="AlphaFoldDB" id="A0A835LAV8"/>
<proteinExistence type="predicted"/>
<dbReference type="SUPFAM" id="SSF46689">
    <property type="entry name" value="Homeodomain-like"/>
    <property type="match status" value="1"/>
</dbReference>
<reference evidence="4" key="1">
    <citation type="submission" date="2020-08" db="EMBL/GenBank/DDBJ databases">
        <title>Spodoptera exigua strain:BAW_Kor-Di-RS1 Genome sequencing and assembly.</title>
        <authorList>
            <person name="Kim J."/>
            <person name="Nam H.Y."/>
            <person name="Kwon M."/>
            <person name="Choi J.H."/>
            <person name="Cho S.R."/>
            <person name="Kim G.-H."/>
        </authorList>
    </citation>
    <scope>NUCLEOTIDE SEQUENCE</scope>
    <source>
        <strain evidence="4">BAW_Kor-Di-RS1</strain>
        <tissue evidence="4">Whole-body</tissue>
    </source>
</reference>